<dbReference type="Gene3D" id="1.10.8.10">
    <property type="entry name" value="DNA helicase RuvA subunit, C-terminal domain"/>
    <property type="match status" value="1"/>
</dbReference>
<sequence>MADVLEAMGFPSDWCEKALSSSSGIETAVDLLLQWQAQGTPHLNSSSLGSGSPLTSSHPQGACSPSRPTLKLHPVPTSADSKGRGDEGKASPSSTLQPVCTSSGPSSSSGPSGVDETTTAIKSPVVMSPSPRDVTSGLPAMRGFVSPGTNGSSLPETSDRSTRTSISSAADARAASGRVAGSSRTAHNTDNSDAVVPDAFAEERRSRYAAAQRAKQEKEAQKAKIRQQLQEDKAQRRLRHTVMPPPDPSAMTTGKQPSGSPNMPVGVAANIDAPTHLQIRCPRSQVIKGSFTGGTSLKEVRAYVERELQGSPLFVVNREDSDRPVSVPFTGPSSRLSSDWEAERTLMQAARENFETQTSRIIASARTLRQTRTSTGAEEENQASGTMYFLIPIPRREFFTESAMESTLAEAQLVPSGTLIVQYRRCDPEVGNTSNEVQGSNIMLEQLDHEADNRFGRGRATQVGPNYTEAEQPGTVEQESPEPESRHELKGPSQPKKVSLSSEGGRNGASNSGRSSLEMGGERVRVRELALQAAARRMSEAARIFREGIPLGEGETGGAFPFPNDGDQYSFIVAPPQNAFTALQPSARAEPEELIPAGADAERVDASAHARDRSSGIPGSDRGRDRPLDALHRQAVDAAEARLRSSHCQPAVLVDSPFEQELKETESRVGLDGRDSPQSSRARVPPTSRLLSRPEKLQRRCDNPSNCNPVTGDGVTNAEEKTFGSGNPLAQSAGPSYAGPLEAALERLNYRAQADAKGKGPVVEEDEASRMATAPSSHQLPAERQIALRVRYEDGRVQTLSFPPDTLLQSVRDSVVPDGVDASTYGFFINVPEPHYVEGDDLQVSLEAAGLASREIVHLLKMSSRGMVRQGRRTQYRRRRYVAMDDDEYASAGVVQDFADPQERRDLTYEELMDLEESIGRVHVGVPEEMIAALPVHTVKSRKRDEVITGDNHEEDVDVCIICMAEMVDGEEALTLPCVHTFHPLYMEELTSFNKHIYLGQVFRFALNVS</sequence>
<protein>
    <recommendedName>
        <fullName evidence="2">UBX domain-containing protein</fullName>
    </recommendedName>
</protein>
<feature type="compositionally biased region" description="Low complexity" evidence="1">
    <location>
        <begin position="501"/>
        <end position="516"/>
    </location>
</feature>
<keyword evidence="4" id="KW-1185">Reference proteome</keyword>
<name>A0ABD3IAL9_9MARC</name>
<dbReference type="InterPro" id="IPR013083">
    <property type="entry name" value="Znf_RING/FYVE/PHD"/>
</dbReference>
<feature type="compositionally biased region" description="Basic and acidic residues" evidence="1">
    <location>
        <begin position="602"/>
        <end position="614"/>
    </location>
</feature>
<feature type="region of interest" description="Disordered" evidence="1">
    <location>
        <begin position="756"/>
        <end position="782"/>
    </location>
</feature>
<dbReference type="InterPro" id="IPR033276">
    <property type="entry name" value="BB"/>
</dbReference>
<feature type="compositionally biased region" description="Low complexity" evidence="1">
    <location>
        <begin position="102"/>
        <end position="113"/>
    </location>
</feature>
<reference evidence="3 4" key="1">
    <citation type="submission" date="2024-09" db="EMBL/GenBank/DDBJ databases">
        <title>Chromosome-scale assembly of Riccia sorocarpa.</title>
        <authorList>
            <person name="Paukszto L."/>
        </authorList>
    </citation>
    <scope>NUCLEOTIDE SEQUENCE [LARGE SCALE GENOMIC DNA]</scope>
    <source>
        <strain evidence="3">LP-2024</strain>
        <tissue evidence="3">Aerial parts of the thallus</tissue>
    </source>
</reference>
<feature type="compositionally biased region" description="Polar residues" evidence="1">
    <location>
        <begin position="91"/>
        <end position="101"/>
    </location>
</feature>
<dbReference type="InterPro" id="IPR029071">
    <property type="entry name" value="Ubiquitin-like_domsf"/>
</dbReference>
<dbReference type="SUPFAM" id="SSF54236">
    <property type="entry name" value="Ubiquitin-like"/>
    <property type="match status" value="1"/>
</dbReference>
<dbReference type="PANTHER" id="PTHR46400">
    <property type="entry name" value="RING/U-BOX SUPERFAMILY PROTEIN"/>
    <property type="match status" value="1"/>
</dbReference>
<feature type="domain" description="UBX" evidence="2">
    <location>
        <begin position="275"/>
        <end position="421"/>
    </location>
</feature>
<feature type="compositionally biased region" description="Polar residues" evidence="1">
    <location>
        <begin position="250"/>
        <end position="260"/>
    </location>
</feature>
<feature type="compositionally biased region" description="Low complexity" evidence="1">
    <location>
        <begin position="163"/>
        <end position="186"/>
    </location>
</feature>
<evidence type="ECO:0000313" key="3">
    <source>
        <dbReference type="EMBL" id="KAL3699425.1"/>
    </source>
</evidence>
<evidence type="ECO:0000259" key="2">
    <source>
        <dbReference type="PROSITE" id="PS50033"/>
    </source>
</evidence>
<feature type="domain" description="UBX" evidence="2">
    <location>
        <begin position="781"/>
        <end position="859"/>
    </location>
</feature>
<evidence type="ECO:0000313" key="4">
    <source>
        <dbReference type="Proteomes" id="UP001633002"/>
    </source>
</evidence>
<evidence type="ECO:0000256" key="1">
    <source>
        <dbReference type="SAM" id="MobiDB-lite"/>
    </source>
</evidence>
<feature type="region of interest" description="Disordered" evidence="1">
    <location>
        <begin position="42"/>
        <end position="260"/>
    </location>
</feature>
<dbReference type="Proteomes" id="UP001633002">
    <property type="component" value="Unassembled WGS sequence"/>
</dbReference>
<accession>A0ABD3IAL9</accession>
<organism evidence="3 4">
    <name type="scientific">Riccia sorocarpa</name>
    <dbReference type="NCBI Taxonomy" id="122646"/>
    <lineage>
        <taxon>Eukaryota</taxon>
        <taxon>Viridiplantae</taxon>
        <taxon>Streptophyta</taxon>
        <taxon>Embryophyta</taxon>
        <taxon>Marchantiophyta</taxon>
        <taxon>Marchantiopsida</taxon>
        <taxon>Marchantiidae</taxon>
        <taxon>Marchantiales</taxon>
        <taxon>Ricciaceae</taxon>
        <taxon>Riccia</taxon>
    </lineage>
</organism>
<dbReference type="InterPro" id="IPR001012">
    <property type="entry name" value="UBX_dom"/>
</dbReference>
<feature type="compositionally biased region" description="Basic and acidic residues" evidence="1">
    <location>
        <begin position="660"/>
        <end position="675"/>
    </location>
</feature>
<dbReference type="PROSITE" id="PS50033">
    <property type="entry name" value="UBX"/>
    <property type="match status" value="2"/>
</dbReference>
<feature type="region of interest" description="Disordered" evidence="1">
    <location>
        <begin position="654"/>
        <end position="735"/>
    </location>
</feature>
<dbReference type="Gene3D" id="3.30.40.10">
    <property type="entry name" value="Zinc/RING finger domain, C3HC4 (zinc finger)"/>
    <property type="match status" value="1"/>
</dbReference>
<feature type="compositionally biased region" description="Polar residues" evidence="1">
    <location>
        <begin position="147"/>
        <end position="156"/>
    </location>
</feature>
<feature type="region of interest" description="Disordered" evidence="1">
    <location>
        <begin position="602"/>
        <end position="627"/>
    </location>
</feature>
<feature type="compositionally biased region" description="Low complexity" evidence="1">
    <location>
        <begin position="42"/>
        <end position="59"/>
    </location>
</feature>
<gene>
    <name evidence="3" type="ORF">R1sor_017447</name>
</gene>
<dbReference type="CDD" id="cd01767">
    <property type="entry name" value="UBX"/>
    <property type="match status" value="1"/>
</dbReference>
<feature type="region of interest" description="Disordered" evidence="1">
    <location>
        <begin position="451"/>
        <end position="521"/>
    </location>
</feature>
<dbReference type="Gene3D" id="3.10.20.90">
    <property type="entry name" value="Phosphatidylinositol 3-kinase Catalytic Subunit, Chain A, domain 1"/>
    <property type="match status" value="2"/>
</dbReference>
<dbReference type="SUPFAM" id="SSF57850">
    <property type="entry name" value="RING/U-box"/>
    <property type="match status" value="1"/>
</dbReference>
<comment type="caution">
    <text evidence="3">The sequence shown here is derived from an EMBL/GenBank/DDBJ whole genome shotgun (WGS) entry which is preliminary data.</text>
</comment>
<feature type="compositionally biased region" description="Polar residues" evidence="1">
    <location>
        <begin position="724"/>
        <end position="734"/>
    </location>
</feature>
<proteinExistence type="predicted"/>
<feature type="compositionally biased region" description="Basic and acidic residues" evidence="1">
    <location>
        <begin position="692"/>
        <end position="702"/>
    </location>
</feature>
<dbReference type="EMBL" id="JBJQOH010000001">
    <property type="protein sequence ID" value="KAL3699425.1"/>
    <property type="molecule type" value="Genomic_DNA"/>
</dbReference>
<dbReference type="AlphaFoldDB" id="A0ABD3IAL9"/>
<dbReference type="PANTHER" id="PTHR46400:SF5">
    <property type="entry name" value="RING-TYPE DOMAIN-CONTAINING PROTEIN"/>
    <property type="match status" value="1"/>
</dbReference>